<evidence type="ECO:0000313" key="1">
    <source>
        <dbReference type="EMBL" id="KRH20598.1"/>
    </source>
</evidence>
<reference evidence="1" key="3">
    <citation type="submission" date="2018-07" db="EMBL/GenBank/DDBJ databases">
        <title>WGS assembly of Glycine max.</title>
        <authorList>
            <person name="Schmutz J."/>
            <person name="Cannon S."/>
            <person name="Schlueter J."/>
            <person name="Ma J."/>
            <person name="Mitros T."/>
            <person name="Nelson W."/>
            <person name="Hyten D."/>
            <person name="Song Q."/>
            <person name="Thelen J."/>
            <person name="Cheng J."/>
            <person name="Xu D."/>
            <person name="Hellsten U."/>
            <person name="May G."/>
            <person name="Yu Y."/>
            <person name="Sakurai T."/>
            <person name="Umezawa T."/>
            <person name="Bhattacharyya M."/>
            <person name="Sandhu D."/>
            <person name="Valliyodan B."/>
            <person name="Lindquist E."/>
            <person name="Peto M."/>
            <person name="Grant D."/>
            <person name="Shu S."/>
            <person name="Goodstein D."/>
            <person name="Barry K."/>
            <person name="Futrell-Griggs M."/>
            <person name="Abernathy B."/>
            <person name="Du J."/>
            <person name="Tian Z."/>
            <person name="Zhu L."/>
            <person name="Gill N."/>
            <person name="Joshi T."/>
            <person name="Libault M."/>
            <person name="Sethuraman A."/>
            <person name="Zhang X."/>
            <person name="Shinozaki K."/>
            <person name="Nguyen H."/>
            <person name="Wing R."/>
            <person name="Cregan P."/>
            <person name="Specht J."/>
            <person name="Grimwood J."/>
            <person name="Rokhsar D."/>
            <person name="Stacey G."/>
            <person name="Shoemaker R."/>
            <person name="Jackson S."/>
        </authorList>
    </citation>
    <scope>NUCLEOTIDE SEQUENCE</scope>
    <source>
        <tissue evidence="1">Callus</tissue>
    </source>
</reference>
<keyword evidence="3" id="KW-1185">Reference proteome</keyword>
<dbReference type="AlphaFoldDB" id="A0A0R0GQT8"/>
<dbReference type="EnsemblPlants" id="KRH20598">
    <property type="protein sequence ID" value="KRH20598"/>
    <property type="gene ID" value="GLYMA_13G188200"/>
</dbReference>
<protein>
    <submittedName>
        <fullName evidence="1 2">Uncharacterized protein</fullName>
    </submittedName>
</protein>
<dbReference type="InParanoid" id="A0A0R0GQT8"/>
<sequence>MTLSVTKDIDGNFCDTLLPDPTPRPLASFKPRSPFWLERNSRSARTCFILDSIFMLNELKDVSKKLDSLQVQV</sequence>
<dbReference type="Proteomes" id="UP000008827">
    <property type="component" value="Chromosome 13"/>
</dbReference>
<proteinExistence type="predicted"/>
<reference evidence="2" key="2">
    <citation type="submission" date="2018-02" db="UniProtKB">
        <authorList>
            <consortium name="EnsemblPlants"/>
        </authorList>
    </citation>
    <scope>IDENTIFICATION</scope>
    <source>
        <strain evidence="2">Williams 82</strain>
    </source>
</reference>
<accession>A0A0R0GQT8</accession>
<reference evidence="1 2" key="1">
    <citation type="journal article" date="2010" name="Nature">
        <title>Genome sequence of the palaeopolyploid soybean.</title>
        <authorList>
            <person name="Schmutz J."/>
            <person name="Cannon S.B."/>
            <person name="Schlueter J."/>
            <person name="Ma J."/>
            <person name="Mitros T."/>
            <person name="Nelson W."/>
            <person name="Hyten D.L."/>
            <person name="Song Q."/>
            <person name="Thelen J.J."/>
            <person name="Cheng J."/>
            <person name="Xu D."/>
            <person name="Hellsten U."/>
            <person name="May G.D."/>
            <person name="Yu Y."/>
            <person name="Sakurai T."/>
            <person name="Umezawa T."/>
            <person name="Bhattacharyya M.K."/>
            <person name="Sandhu D."/>
            <person name="Valliyodan B."/>
            <person name="Lindquist E."/>
            <person name="Peto M."/>
            <person name="Grant D."/>
            <person name="Shu S."/>
            <person name="Goodstein D."/>
            <person name="Barry K."/>
            <person name="Futrell-Griggs M."/>
            <person name="Abernathy B."/>
            <person name="Du J."/>
            <person name="Tian Z."/>
            <person name="Zhu L."/>
            <person name="Gill N."/>
            <person name="Joshi T."/>
            <person name="Libault M."/>
            <person name="Sethuraman A."/>
            <person name="Zhang X.-C."/>
            <person name="Shinozaki K."/>
            <person name="Nguyen H.T."/>
            <person name="Wing R.A."/>
            <person name="Cregan P."/>
            <person name="Specht J."/>
            <person name="Grimwood J."/>
            <person name="Rokhsar D."/>
            <person name="Stacey G."/>
            <person name="Shoemaker R.C."/>
            <person name="Jackson S.A."/>
        </authorList>
    </citation>
    <scope>NUCLEOTIDE SEQUENCE [LARGE SCALE GENOMIC DNA]</scope>
    <source>
        <strain evidence="2">cv. Williams 82</strain>
        <tissue evidence="1">Callus</tissue>
    </source>
</reference>
<dbReference type="EMBL" id="CM000846">
    <property type="protein sequence ID" value="KRH20598.1"/>
    <property type="molecule type" value="Genomic_DNA"/>
</dbReference>
<name>A0A0R0GQT8_SOYBN</name>
<gene>
    <name evidence="1" type="ORF">GLYMA_13G188200</name>
</gene>
<dbReference type="Gramene" id="KRH20598">
    <property type="protein sequence ID" value="KRH20598"/>
    <property type="gene ID" value="GLYMA_13G188200"/>
</dbReference>
<organism evidence="1">
    <name type="scientific">Glycine max</name>
    <name type="common">Soybean</name>
    <name type="synonym">Glycine hispida</name>
    <dbReference type="NCBI Taxonomy" id="3847"/>
    <lineage>
        <taxon>Eukaryota</taxon>
        <taxon>Viridiplantae</taxon>
        <taxon>Streptophyta</taxon>
        <taxon>Embryophyta</taxon>
        <taxon>Tracheophyta</taxon>
        <taxon>Spermatophyta</taxon>
        <taxon>Magnoliopsida</taxon>
        <taxon>eudicotyledons</taxon>
        <taxon>Gunneridae</taxon>
        <taxon>Pentapetalae</taxon>
        <taxon>rosids</taxon>
        <taxon>fabids</taxon>
        <taxon>Fabales</taxon>
        <taxon>Fabaceae</taxon>
        <taxon>Papilionoideae</taxon>
        <taxon>50 kb inversion clade</taxon>
        <taxon>NPAAA clade</taxon>
        <taxon>indigoferoid/millettioid clade</taxon>
        <taxon>Phaseoleae</taxon>
        <taxon>Glycine</taxon>
        <taxon>Glycine subgen. Soja</taxon>
    </lineage>
</organism>
<evidence type="ECO:0000313" key="3">
    <source>
        <dbReference type="Proteomes" id="UP000008827"/>
    </source>
</evidence>
<evidence type="ECO:0000313" key="2">
    <source>
        <dbReference type="EnsemblPlants" id="KRH20598"/>
    </source>
</evidence>